<proteinExistence type="predicted"/>
<reference evidence="1 2" key="1">
    <citation type="journal article" date="2019" name="Nat. Ecol. Evol.">
        <title>Megaphylogeny resolves global patterns of mushroom evolution.</title>
        <authorList>
            <person name="Varga T."/>
            <person name="Krizsan K."/>
            <person name="Foldi C."/>
            <person name="Dima B."/>
            <person name="Sanchez-Garcia M."/>
            <person name="Sanchez-Ramirez S."/>
            <person name="Szollosi G.J."/>
            <person name="Szarkandi J.G."/>
            <person name="Papp V."/>
            <person name="Albert L."/>
            <person name="Andreopoulos W."/>
            <person name="Angelini C."/>
            <person name="Antonin V."/>
            <person name="Barry K.W."/>
            <person name="Bougher N.L."/>
            <person name="Buchanan P."/>
            <person name="Buyck B."/>
            <person name="Bense V."/>
            <person name="Catcheside P."/>
            <person name="Chovatia M."/>
            <person name="Cooper J."/>
            <person name="Damon W."/>
            <person name="Desjardin D."/>
            <person name="Finy P."/>
            <person name="Geml J."/>
            <person name="Haridas S."/>
            <person name="Hughes K."/>
            <person name="Justo A."/>
            <person name="Karasinski D."/>
            <person name="Kautmanova I."/>
            <person name="Kiss B."/>
            <person name="Kocsube S."/>
            <person name="Kotiranta H."/>
            <person name="LaButti K.M."/>
            <person name="Lechner B.E."/>
            <person name="Liimatainen K."/>
            <person name="Lipzen A."/>
            <person name="Lukacs Z."/>
            <person name="Mihaltcheva S."/>
            <person name="Morgado L.N."/>
            <person name="Niskanen T."/>
            <person name="Noordeloos M.E."/>
            <person name="Ohm R.A."/>
            <person name="Ortiz-Santana B."/>
            <person name="Ovrebo C."/>
            <person name="Racz N."/>
            <person name="Riley R."/>
            <person name="Savchenko A."/>
            <person name="Shiryaev A."/>
            <person name="Soop K."/>
            <person name="Spirin V."/>
            <person name="Szebenyi C."/>
            <person name="Tomsovsky M."/>
            <person name="Tulloss R.E."/>
            <person name="Uehling J."/>
            <person name="Grigoriev I.V."/>
            <person name="Vagvolgyi C."/>
            <person name="Papp T."/>
            <person name="Martin F.M."/>
            <person name="Miettinen O."/>
            <person name="Hibbett D.S."/>
            <person name="Nagy L.G."/>
        </authorList>
    </citation>
    <scope>NUCLEOTIDE SEQUENCE [LARGE SCALE GENOMIC DNA]</scope>
    <source>
        <strain evidence="1 2">NL-1719</strain>
    </source>
</reference>
<organism evidence="1 2">
    <name type="scientific">Pluteus cervinus</name>
    <dbReference type="NCBI Taxonomy" id="181527"/>
    <lineage>
        <taxon>Eukaryota</taxon>
        <taxon>Fungi</taxon>
        <taxon>Dikarya</taxon>
        <taxon>Basidiomycota</taxon>
        <taxon>Agaricomycotina</taxon>
        <taxon>Agaricomycetes</taxon>
        <taxon>Agaricomycetidae</taxon>
        <taxon>Agaricales</taxon>
        <taxon>Pluteineae</taxon>
        <taxon>Pluteaceae</taxon>
        <taxon>Pluteus</taxon>
    </lineage>
</organism>
<gene>
    <name evidence="1" type="ORF">BDN72DRAFT_837952</name>
</gene>
<name>A0ACD3B080_9AGAR</name>
<accession>A0ACD3B080</accession>
<evidence type="ECO:0000313" key="2">
    <source>
        <dbReference type="Proteomes" id="UP000308600"/>
    </source>
</evidence>
<dbReference type="EMBL" id="ML208301">
    <property type="protein sequence ID" value="TFK71210.1"/>
    <property type="molecule type" value="Genomic_DNA"/>
</dbReference>
<sequence length="203" mass="22197">MSPPSGDFSCTCASAKCYAQLTGADIASNTPEERSNINNEAVTQAIRAFSKDCFVLKNELYKTLNELQTFESRLNLDPALAKSFKECITEYGLLLKSAQSFASYAAGRTLNFYINIVVPAAKEGVSKEELTGIIQKLITSKPSPDVRNSRDHLGKLRKSLEKFTTQFDPAIGKTELSDLDLTAANVKVARCKAEIAEWVSSVS</sequence>
<keyword evidence="2" id="KW-1185">Reference proteome</keyword>
<evidence type="ECO:0000313" key="1">
    <source>
        <dbReference type="EMBL" id="TFK71210.1"/>
    </source>
</evidence>
<dbReference type="Proteomes" id="UP000308600">
    <property type="component" value="Unassembled WGS sequence"/>
</dbReference>
<protein>
    <submittedName>
        <fullName evidence="1">Uncharacterized protein</fullName>
    </submittedName>
</protein>